<name>A0AAD6NML0_DREDA</name>
<proteinExistence type="predicted"/>
<evidence type="ECO:0000313" key="3">
    <source>
        <dbReference type="Proteomes" id="UP001221413"/>
    </source>
</evidence>
<feature type="compositionally biased region" description="Basic and acidic residues" evidence="1">
    <location>
        <begin position="34"/>
        <end position="46"/>
    </location>
</feature>
<protein>
    <submittedName>
        <fullName evidence="2">Uncharacterized protein</fullName>
    </submittedName>
</protein>
<organism evidence="2 3">
    <name type="scientific">Drechslerella dactyloides</name>
    <name type="common">Nematode-trapping fungus</name>
    <name type="synonym">Arthrobotrys dactyloides</name>
    <dbReference type="NCBI Taxonomy" id="74499"/>
    <lineage>
        <taxon>Eukaryota</taxon>
        <taxon>Fungi</taxon>
        <taxon>Dikarya</taxon>
        <taxon>Ascomycota</taxon>
        <taxon>Pezizomycotina</taxon>
        <taxon>Orbiliomycetes</taxon>
        <taxon>Orbiliales</taxon>
        <taxon>Orbiliaceae</taxon>
        <taxon>Drechslerella</taxon>
    </lineage>
</organism>
<evidence type="ECO:0000256" key="1">
    <source>
        <dbReference type="SAM" id="MobiDB-lite"/>
    </source>
</evidence>
<sequence length="79" mass="8536">MECAGSGQAQNLPKADTGRQAVRSKLSPLPSRPTGDEAFEKHDRASNHSPSDANRGGFTKPGRVEMPQDFLKENTNSIL</sequence>
<comment type="caution">
    <text evidence="2">The sequence shown here is derived from an EMBL/GenBank/DDBJ whole genome shotgun (WGS) entry which is preliminary data.</text>
</comment>
<keyword evidence="3" id="KW-1185">Reference proteome</keyword>
<dbReference type="EMBL" id="JAQGDS010000001">
    <property type="protein sequence ID" value="KAJ6264204.1"/>
    <property type="molecule type" value="Genomic_DNA"/>
</dbReference>
<dbReference type="Proteomes" id="UP001221413">
    <property type="component" value="Unassembled WGS sequence"/>
</dbReference>
<dbReference type="AlphaFoldDB" id="A0AAD6NML0"/>
<evidence type="ECO:0000313" key="2">
    <source>
        <dbReference type="EMBL" id="KAJ6264204.1"/>
    </source>
</evidence>
<gene>
    <name evidence="2" type="ORF">Dda_0347</name>
</gene>
<reference evidence="2" key="1">
    <citation type="submission" date="2023-01" db="EMBL/GenBank/DDBJ databases">
        <title>The chitinases involved in constricting ring structure development in the nematode-trapping fungus Drechslerella dactyloides.</title>
        <authorList>
            <person name="Wang R."/>
            <person name="Zhang L."/>
            <person name="Tang P."/>
            <person name="Li S."/>
            <person name="Liang L."/>
        </authorList>
    </citation>
    <scope>NUCLEOTIDE SEQUENCE</scope>
    <source>
        <strain evidence="2">YMF1.00031</strain>
    </source>
</reference>
<feature type="region of interest" description="Disordered" evidence="1">
    <location>
        <begin position="1"/>
        <end position="79"/>
    </location>
</feature>
<accession>A0AAD6NML0</accession>